<sequence length="430" mass="47980">MVAVIHQSGSLRNILNYNEHKLAAGKAVCLEASGFIKDAFDLNFFDKLRRFEKLTELNQRTTVNSLHISLNFDPSEQLSDECLREIAAVYMDKIGFGEQPYLLYKHNDAGHPHVHLVTTNIKADGKAITLHNLAKIKSKNARLEIEKEFRLVPAEGRKQQQNFRLKPVDAAKVDYGKTETKRAIGNVLNKLIAEYQFASLPELNAVLGLYNIVADAGGDGSRVKLHEGLVFRILDEQGNKVGTPVKASLFHSKPTLKNLRSQFAEKTVKKEPLKPRLKNIIDLILLYGKIDLPEFVAALKKEGIDVVVRQNKDGVVYGITYVDHRQKAVFNGSDLGKGYSAKAILERCANIGASEEKKQIGEKEKMGQSRAAKEGWRSVNAGQNIAGEGKNGTGMGLIETLLDPGYQPEGMDWQLKRSKKKKNRRRLSPE</sequence>
<evidence type="ECO:0000256" key="1">
    <source>
        <dbReference type="SAM" id="MobiDB-lite"/>
    </source>
</evidence>
<evidence type="ECO:0000313" key="4">
    <source>
        <dbReference type="Proteomes" id="UP000505355"/>
    </source>
</evidence>
<dbReference type="InterPro" id="IPR005094">
    <property type="entry name" value="Endonuclease_MobA/VirD2"/>
</dbReference>
<feature type="region of interest" description="Disordered" evidence="1">
    <location>
        <begin position="406"/>
        <end position="430"/>
    </location>
</feature>
<gene>
    <name evidence="3" type="ORF">HQ865_25005</name>
</gene>
<dbReference type="Proteomes" id="UP000505355">
    <property type="component" value="Chromosome"/>
</dbReference>
<feature type="region of interest" description="Disordered" evidence="1">
    <location>
        <begin position="359"/>
        <end position="393"/>
    </location>
</feature>
<evidence type="ECO:0000259" key="2">
    <source>
        <dbReference type="Pfam" id="PF03432"/>
    </source>
</evidence>
<proteinExistence type="predicted"/>
<name>A0A7D4TY36_9SPHI</name>
<dbReference type="Pfam" id="PF03432">
    <property type="entry name" value="Relaxase"/>
    <property type="match status" value="1"/>
</dbReference>
<dbReference type="RefSeq" id="WP_173417520.1">
    <property type="nucleotide sequence ID" value="NZ_CP054139.1"/>
</dbReference>
<feature type="domain" description="MobA/VirD2-like nuclease" evidence="2">
    <location>
        <begin position="45"/>
        <end position="151"/>
    </location>
</feature>
<reference evidence="3 4" key="1">
    <citation type="submission" date="2020-05" db="EMBL/GenBank/DDBJ databases">
        <title>Mucilaginibacter mali sp. nov.</title>
        <authorList>
            <person name="Kim H.S."/>
            <person name="Lee K.C."/>
            <person name="Suh M.K."/>
            <person name="Kim J.-S."/>
            <person name="Han K.-I."/>
            <person name="Eom M.K."/>
            <person name="Shin Y.K."/>
            <person name="Lee J.-S."/>
        </authorList>
    </citation>
    <scope>NUCLEOTIDE SEQUENCE [LARGE SCALE GENOMIC DNA]</scope>
    <source>
        <strain evidence="3 4">G2-14</strain>
    </source>
</reference>
<keyword evidence="4" id="KW-1185">Reference proteome</keyword>
<feature type="compositionally biased region" description="Basic residues" evidence="1">
    <location>
        <begin position="416"/>
        <end position="430"/>
    </location>
</feature>
<evidence type="ECO:0000313" key="3">
    <source>
        <dbReference type="EMBL" id="QKJ32875.1"/>
    </source>
</evidence>
<dbReference type="KEGG" id="mmab:HQ865_25005"/>
<feature type="compositionally biased region" description="Basic and acidic residues" evidence="1">
    <location>
        <begin position="359"/>
        <end position="376"/>
    </location>
</feature>
<protein>
    <submittedName>
        <fullName evidence="3">Relaxase/mobilization nuclease domain-containing protein</fullName>
    </submittedName>
</protein>
<accession>A0A7D4TY36</accession>
<dbReference type="EMBL" id="CP054139">
    <property type="protein sequence ID" value="QKJ32875.1"/>
    <property type="molecule type" value="Genomic_DNA"/>
</dbReference>
<organism evidence="3 4">
    <name type="scientific">Mucilaginibacter mali</name>
    <dbReference type="NCBI Taxonomy" id="2740462"/>
    <lineage>
        <taxon>Bacteria</taxon>
        <taxon>Pseudomonadati</taxon>
        <taxon>Bacteroidota</taxon>
        <taxon>Sphingobacteriia</taxon>
        <taxon>Sphingobacteriales</taxon>
        <taxon>Sphingobacteriaceae</taxon>
        <taxon>Mucilaginibacter</taxon>
    </lineage>
</organism>
<dbReference type="AlphaFoldDB" id="A0A7D4TY36"/>